<proteinExistence type="predicted"/>
<protein>
    <submittedName>
        <fullName evidence="1">Uncharacterized protein</fullName>
    </submittedName>
</protein>
<gene>
    <name evidence="1" type="ORF">NKR19_g5517</name>
</gene>
<reference evidence="1" key="1">
    <citation type="submission" date="2022-07" db="EMBL/GenBank/DDBJ databases">
        <title>Fungi with potential for degradation of polypropylene.</title>
        <authorList>
            <person name="Gostincar C."/>
        </authorList>
    </citation>
    <scope>NUCLEOTIDE SEQUENCE</scope>
    <source>
        <strain evidence="1">EXF-13287</strain>
    </source>
</reference>
<comment type="caution">
    <text evidence="1">The sequence shown here is derived from an EMBL/GenBank/DDBJ whole genome shotgun (WGS) entry which is preliminary data.</text>
</comment>
<evidence type="ECO:0000313" key="2">
    <source>
        <dbReference type="Proteomes" id="UP001174691"/>
    </source>
</evidence>
<accession>A0AA38RJA4</accession>
<evidence type="ECO:0000313" key="1">
    <source>
        <dbReference type="EMBL" id="KAJ9149712.1"/>
    </source>
</evidence>
<sequence>MATTVGQGGLETGSSSTELYTEGLSTCIGAGVIGGEDGEKKIDKALAHVSSETTGPSFQTQFDDWKKAIQDSKMTDISLYLSVPAADIIPAACRAMGDMIAYAKQTCKDLGAGCATLERKNEDKDNAPPFGTVLIKEDRQVEMEGKVVSANVGIGRQTACSPIWFRFSVCGSDMYAIYGLTIRPEKDGV</sequence>
<keyword evidence="2" id="KW-1185">Reference proteome</keyword>
<dbReference type="AlphaFoldDB" id="A0AA38RJA4"/>
<organism evidence="1 2">
    <name type="scientific">Coniochaeta hoffmannii</name>
    <dbReference type="NCBI Taxonomy" id="91930"/>
    <lineage>
        <taxon>Eukaryota</taxon>
        <taxon>Fungi</taxon>
        <taxon>Dikarya</taxon>
        <taxon>Ascomycota</taxon>
        <taxon>Pezizomycotina</taxon>
        <taxon>Sordariomycetes</taxon>
        <taxon>Sordariomycetidae</taxon>
        <taxon>Coniochaetales</taxon>
        <taxon>Coniochaetaceae</taxon>
        <taxon>Coniochaeta</taxon>
    </lineage>
</organism>
<name>A0AA38RJA4_9PEZI</name>
<dbReference type="Proteomes" id="UP001174691">
    <property type="component" value="Unassembled WGS sequence"/>
</dbReference>
<dbReference type="EMBL" id="JANBVN010000076">
    <property type="protein sequence ID" value="KAJ9149712.1"/>
    <property type="molecule type" value="Genomic_DNA"/>
</dbReference>